<gene>
    <name evidence="1" type="ORF">LCGC14_2234040</name>
</gene>
<name>A0A0F9DUY3_9ZZZZ</name>
<organism evidence="1">
    <name type="scientific">marine sediment metagenome</name>
    <dbReference type="NCBI Taxonomy" id="412755"/>
    <lineage>
        <taxon>unclassified sequences</taxon>
        <taxon>metagenomes</taxon>
        <taxon>ecological metagenomes</taxon>
    </lineage>
</organism>
<evidence type="ECO:0000313" key="1">
    <source>
        <dbReference type="EMBL" id="KKL57571.1"/>
    </source>
</evidence>
<protein>
    <recommendedName>
        <fullName evidence="2">LamG-like jellyroll fold domain-containing protein</fullName>
    </recommendedName>
</protein>
<dbReference type="Pfam" id="PF13385">
    <property type="entry name" value="Laminin_G_3"/>
    <property type="match status" value="1"/>
</dbReference>
<dbReference type="EMBL" id="LAZR01030119">
    <property type="protein sequence ID" value="KKL57571.1"/>
    <property type="molecule type" value="Genomic_DNA"/>
</dbReference>
<dbReference type="AlphaFoldDB" id="A0A0F9DUY3"/>
<reference evidence="1" key="1">
    <citation type="journal article" date="2015" name="Nature">
        <title>Complex archaea that bridge the gap between prokaryotes and eukaryotes.</title>
        <authorList>
            <person name="Spang A."/>
            <person name="Saw J.H."/>
            <person name="Jorgensen S.L."/>
            <person name="Zaremba-Niedzwiedzka K."/>
            <person name="Martijn J."/>
            <person name="Lind A.E."/>
            <person name="van Eijk R."/>
            <person name="Schleper C."/>
            <person name="Guy L."/>
            <person name="Ettema T.J."/>
        </authorList>
    </citation>
    <scope>NUCLEOTIDE SEQUENCE</scope>
</reference>
<dbReference type="Gene3D" id="2.60.120.200">
    <property type="match status" value="1"/>
</dbReference>
<accession>A0A0F9DUY3</accession>
<evidence type="ECO:0008006" key="2">
    <source>
        <dbReference type="Google" id="ProtNLM"/>
    </source>
</evidence>
<comment type="caution">
    <text evidence="1">The sequence shown here is derived from an EMBL/GenBank/DDBJ whole genome shotgun (WGS) entry which is preliminary data.</text>
</comment>
<proteinExistence type="predicted"/>
<sequence length="199" mass="21518">MARDFDGATDRIDYVPTFAPGGVAQTIAIWCNPDDISTGNDKWFFIARDVSNNAAIWAGYSLGGGLGLFANMRFATGDLKRFSDDTEGFTTGSWQLIIITYDGTTTATGTHIYLDNVEVTYATSDNGSGAANSGDTIMTLGGNNAADNRGFNGQLAEYAIWDRVITAPERAILQAKYSAKFIPNGLRSYRPIVRSQKDV</sequence>
<dbReference type="InterPro" id="IPR013320">
    <property type="entry name" value="ConA-like_dom_sf"/>
</dbReference>
<dbReference type="SUPFAM" id="SSF49899">
    <property type="entry name" value="Concanavalin A-like lectins/glucanases"/>
    <property type="match status" value="1"/>
</dbReference>
<feature type="non-terminal residue" evidence="1">
    <location>
        <position position="199"/>
    </location>
</feature>